<dbReference type="Gene3D" id="3.40.630.30">
    <property type="match status" value="2"/>
</dbReference>
<comment type="caution">
    <text evidence="3">The sequence shown here is derived from an EMBL/GenBank/DDBJ whole genome shotgun (WGS) entry which is preliminary data.</text>
</comment>
<dbReference type="RefSeq" id="WP_344751476.1">
    <property type="nucleotide sequence ID" value="NZ_BAABBW010000001.1"/>
</dbReference>
<dbReference type="PANTHER" id="PTHR37817:SF1">
    <property type="entry name" value="N-ACETYLTRANSFERASE EIS"/>
    <property type="match status" value="1"/>
</dbReference>
<evidence type="ECO:0000313" key="3">
    <source>
        <dbReference type="EMBL" id="GAA4168110.1"/>
    </source>
</evidence>
<gene>
    <name evidence="3" type="ORF">GCM10022287_02750</name>
</gene>
<dbReference type="SUPFAM" id="SSF55729">
    <property type="entry name" value="Acyl-CoA N-acyltransferases (Nat)"/>
    <property type="match status" value="1"/>
</dbReference>
<dbReference type="Pfam" id="PF17668">
    <property type="entry name" value="Acetyltransf_17"/>
    <property type="match status" value="1"/>
</dbReference>
<protein>
    <submittedName>
        <fullName evidence="3">GNAT family N-acetyltransferase</fullName>
    </submittedName>
</protein>
<dbReference type="InterPro" id="IPR016181">
    <property type="entry name" value="Acyl_CoA_acyltransferase"/>
</dbReference>
<keyword evidence="4" id="KW-1185">Reference proteome</keyword>
<dbReference type="EMBL" id="BAABBW010000001">
    <property type="protein sequence ID" value="GAA4168110.1"/>
    <property type="molecule type" value="Genomic_DNA"/>
</dbReference>
<feature type="domain" description="Enhanced intracellular survival protein" evidence="1">
    <location>
        <begin position="337"/>
        <end position="438"/>
    </location>
</feature>
<evidence type="ECO:0000259" key="2">
    <source>
        <dbReference type="Pfam" id="PF17668"/>
    </source>
</evidence>
<name>A0ABP7ZRD3_9MICO</name>
<dbReference type="Gene3D" id="3.30.1050.10">
    <property type="entry name" value="SCP2 sterol-binding domain"/>
    <property type="match status" value="1"/>
</dbReference>
<dbReference type="InterPro" id="IPR025559">
    <property type="entry name" value="Eis_dom"/>
</dbReference>
<accession>A0ABP7ZRD3</accession>
<dbReference type="InterPro" id="IPR041380">
    <property type="entry name" value="Acetyltransf_17"/>
</dbReference>
<evidence type="ECO:0000313" key="4">
    <source>
        <dbReference type="Proteomes" id="UP001501079"/>
    </source>
</evidence>
<dbReference type="Pfam" id="PF13530">
    <property type="entry name" value="SCP2_2"/>
    <property type="match status" value="1"/>
</dbReference>
<evidence type="ECO:0000259" key="1">
    <source>
        <dbReference type="Pfam" id="PF13530"/>
    </source>
</evidence>
<dbReference type="Pfam" id="PF13527">
    <property type="entry name" value="Acetyltransf_9"/>
    <property type="match status" value="1"/>
</dbReference>
<dbReference type="Proteomes" id="UP001501079">
    <property type="component" value="Unassembled WGS sequence"/>
</dbReference>
<sequence>MTEQRAAETFDERYAMRWVAPAAPVDGVVDDEMNGIVDAMNLGFHVSRQTPESVAFTVSNWAASDLELLCVYRRHPQPDSMDAAAPIGTFGALPKRLSWGDGSDIDTFAVIGVTVRATERRRGVLRAMMTNALHRAAENGYALASLTASEGTIYRRFGFGPALRERSVTVTRDRALPLLVETSGEVVVVEPSSLADGVGRAVFDRFHARTLGSMVRNLSTWPEVFGLRGDDGKPDAGLRAAVHRPRADAEPDGYVTYRFVDTDDHGSRIKVEDLVYADEQAYLALWDFLLSIDLVTAVRYPFARIPDPITHVLTDNRAFDIDHEEDHVWLRVLDAASVLSSRPYAADGTVVLDVADALGFATGVFELTVQGGRGTVSRLGRSDGERMPAALSLDVATLGSVLLGAVDAAELHDVGLITGPRADAELLSAMLRPARTPHGITYF</sequence>
<organism evidence="3 4">
    <name type="scientific">Gryllotalpicola koreensis</name>
    <dbReference type="NCBI Taxonomy" id="993086"/>
    <lineage>
        <taxon>Bacteria</taxon>
        <taxon>Bacillati</taxon>
        <taxon>Actinomycetota</taxon>
        <taxon>Actinomycetes</taxon>
        <taxon>Micrococcales</taxon>
        <taxon>Microbacteriaceae</taxon>
        <taxon>Gryllotalpicola</taxon>
    </lineage>
</organism>
<dbReference type="InterPro" id="IPR036527">
    <property type="entry name" value="SCP2_sterol-bd_dom_sf"/>
</dbReference>
<proteinExistence type="predicted"/>
<dbReference type="PANTHER" id="PTHR37817">
    <property type="entry name" value="N-ACETYLTRANSFERASE EIS"/>
    <property type="match status" value="1"/>
</dbReference>
<feature type="domain" description="Eis-like acetyltransferase" evidence="2">
    <location>
        <begin position="212"/>
        <end position="319"/>
    </location>
</feature>
<dbReference type="SUPFAM" id="SSF55718">
    <property type="entry name" value="SCP-like"/>
    <property type="match status" value="1"/>
</dbReference>
<dbReference type="InterPro" id="IPR051554">
    <property type="entry name" value="Acetyltransferase_Eis"/>
</dbReference>
<reference evidence="4" key="1">
    <citation type="journal article" date="2019" name="Int. J. Syst. Evol. Microbiol.">
        <title>The Global Catalogue of Microorganisms (GCM) 10K type strain sequencing project: providing services to taxonomists for standard genome sequencing and annotation.</title>
        <authorList>
            <consortium name="The Broad Institute Genomics Platform"/>
            <consortium name="The Broad Institute Genome Sequencing Center for Infectious Disease"/>
            <person name="Wu L."/>
            <person name="Ma J."/>
        </authorList>
    </citation>
    <scope>NUCLEOTIDE SEQUENCE [LARGE SCALE GENOMIC DNA]</scope>
    <source>
        <strain evidence="4">JCM 17591</strain>
    </source>
</reference>